<reference evidence="1" key="1">
    <citation type="submission" date="2023-04" db="EMBL/GenBank/DDBJ databases">
        <title>Draft Genome sequencing of Naganishia species isolated from polar environments using Oxford Nanopore Technology.</title>
        <authorList>
            <person name="Leo P."/>
            <person name="Venkateswaran K."/>
        </authorList>
    </citation>
    <scope>NUCLEOTIDE SEQUENCE</scope>
    <source>
        <strain evidence="1">MNA-CCFEE 5261</strain>
    </source>
</reference>
<keyword evidence="2" id="KW-1185">Reference proteome</keyword>
<evidence type="ECO:0000313" key="1">
    <source>
        <dbReference type="EMBL" id="KAJ9109640.1"/>
    </source>
</evidence>
<sequence length="786" mass="84481">MSTDRPVSSLTRLLHESLLTGGTPAQTPGDTPTTSKVGSLSGSRTSLSDLNSDHLTVPNPNHDNNNSEGLNDDSAAEKIDGFESPRAATFSLGSHSNRNAVRSPRMNRNNSMSHLFFTGNESLSSSIPYSAPGGRLHAQSVGSTTGSVPGSTGSTGSATGHTIGSTANSGAIAAPHDSLGTNINLSSSVDHIPNLPNGQPISSIYIQSPQVHSSLIEPRFVVSKQRVAQAQAASFGLSQQRSGSQSGLLFFFSLKNKLVPKRDSSTDLGSFYNNSYNENAVASSPSSLSSTESQQQLMPTRHNSMANLKRFFKKTPTPAREIPASSNLLALLRGTNGSYGTSYPNNSGSFVNGNGGGWNGGSFAGGATPGSLTASSSNASYSQSPGGGISRSSSINNLYPERRPLVLTLLSPQQPFSKRYSKMGESLGAGAGGSVNLVTRLADKKTFAVKEFRAKYSNETKRDYAKKITGEYCIGLTLKHPNIIETVEICYENERILQVMEYCDFDLFAIVMSNKMSREEINCCFKQILSGINYIHSMGLAHRDLKLDNCVIDTRGIVKVIDFGSAVVFSYPFSKTLIESLGIVGSDPYLAPEVCVFHKYDPRPVDVWSAAIIYCCMMLKKFPWKVPKLTDNSFKMFASRPDPIPLSEMLKKTPATMAEGSYNSDLAAAAAEAAQNSPKPVSKDSASPAGNPHTSTEAGPGRLLLALPEDCRKLIGRMVELAPACRITIEECFKDEWLASVNMCTVEEQFHADGTNTFEVVKADDHDHTQVDQAKAHISAFEKKKR</sequence>
<gene>
    <name evidence="1" type="ORF">QFC19_002081</name>
</gene>
<proteinExistence type="predicted"/>
<accession>A0ACC2WE61</accession>
<name>A0ACC2WE61_9TREE</name>
<comment type="caution">
    <text evidence="1">The sequence shown here is derived from an EMBL/GenBank/DDBJ whole genome shotgun (WGS) entry which is preliminary data.</text>
</comment>
<dbReference type="EMBL" id="JASBWR010000017">
    <property type="protein sequence ID" value="KAJ9109640.1"/>
    <property type="molecule type" value="Genomic_DNA"/>
</dbReference>
<evidence type="ECO:0000313" key="2">
    <source>
        <dbReference type="Proteomes" id="UP001241377"/>
    </source>
</evidence>
<dbReference type="Proteomes" id="UP001241377">
    <property type="component" value="Unassembled WGS sequence"/>
</dbReference>
<protein>
    <submittedName>
        <fullName evidence="1">Uncharacterized protein</fullName>
    </submittedName>
</protein>
<organism evidence="1 2">
    <name type="scientific">Naganishia cerealis</name>
    <dbReference type="NCBI Taxonomy" id="610337"/>
    <lineage>
        <taxon>Eukaryota</taxon>
        <taxon>Fungi</taxon>
        <taxon>Dikarya</taxon>
        <taxon>Basidiomycota</taxon>
        <taxon>Agaricomycotina</taxon>
        <taxon>Tremellomycetes</taxon>
        <taxon>Filobasidiales</taxon>
        <taxon>Filobasidiaceae</taxon>
        <taxon>Naganishia</taxon>
    </lineage>
</organism>